<sequence length="131" mass="13846">MPYLKLAYASPAAVATADLAATLTGLTVDLLGKKRELTVVAIEPLPVSGWFVGGAALEAGESGAVLEIRITEGTNTKAQKAAFIRAAFDALATALPRLNPASYVTLHEPPADAWGYSGKTQEYRFIRSQIL</sequence>
<name>A0ABQ6FDY2_9RHOO</name>
<dbReference type="PANTHER" id="PTHR35530">
    <property type="entry name" value="TAUTOMERASE-RELATED"/>
    <property type="match status" value="1"/>
</dbReference>
<dbReference type="InterPro" id="IPR004370">
    <property type="entry name" value="4-OT-like_dom"/>
</dbReference>
<dbReference type="Proteomes" id="UP001157167">
    <property type="component" value="Unassembled WGS sequence"/>
</dbReference>
<dbReference type="RefSeq" id="WP_284188084.1">
    <property type="nucleotide sequence ID" value="NZ_BSPX01000031.1"/>
</dbReference>
<evidence type="ECO:0000313" key="5">
    <source>
        <dbReference type="Proteomes" id="UP001157167"/>
    </source>
</evidence>
<dbReference type="InterPro" id="IPR014347">
    <property type="entry name" value="Tautomerase/MIF_sf"/>
</dbReference>
<dbReference type="SUPFAM" id="SSF55331">
    <property type="entry name" value="Tautomerase/MIF"/>
    <property type="match status" value="1"/>
</dbReference>
<dbReference type="Gene3D" id="3.30.429.10">
    <property type="entry name" value="Macrophage Migration Inhibitory Factor"/>
    <property type="match status" value="1"/>
</dbReference>
<keyword evidence="2" id="KW-0413">Isomerase</keyword>
<proteinExistence type="inferred from homology"/>
<dbReference type="EMBL" id="BSPX01000031">
    <property type="protein sequence ID" value="GLT22801.1"/>
    <property type="molecule type" value="Genomic_DNA"/>
</dbReference>
<comment type="caution">
    <text evidence="4">The sequence shown here is derived from an EMBL/GenBank/DDBJ whole genome shotgun (WGS) entry which is preliminary data.</text>
</comment>
<protein>
    <recommendedName>
        <fullName evidence="3">4-oxalocrotonate tautomerase-like domain-containing protein</fullName>
    </recommendedName>
</protein>
<comment type="similarity">
    <text evidence="1">Belongs to the 4-oxalocrotonate tautomerase family.</text>
</comment>
<dbReference type="Pfam" id="PF01361">
    <property type="entry name" value="Tautomerase"/>
    <property type="match status" value="1"/>
</dbReference>
<evidence type="ECO:0000256" key="1">
    <source>
        <dbReference type="ARBA" id="ARBA00006723"/>
    </source>
</evidence>
<dbReference type="PANTHER" id="PTHR35530:SF1">
    <property type="entry name" value="2-HYDROXYMUCONATE TAUTOMERASE"/>
    <property type="match status" value="1"/>
</dbReference>
<gene>
    <name evidence="4" type="ORF">GCM10007933_22620</name>
</gene>
<evidence type="ECO:0000259" key="3">
    <source>
        <dbReference type="Pfam" id="PF01361"/>
    </source>
</evidence>
<feature type="domain" description="4-oxalocrotonate tautomerase-like" evidence="3">
    <location>
        <begin position="66"/>
        <end position="119"/>
    </location>
</feature>
<keyword evidence="5" id="KW-1185">Reference proteome</keyword>
<organism evidence="4 5">
    <name type="scientific">Zoogloea oryzae</name>
    <dbReference type="NCBI Taxonomy" id="310767"/>
    <lineage>
        <taxon>Bacteria</taxon>
        <taxon>Pseudomonadati</taxon>
        <taxon>Pseudomonadota</taxon>
        <taxon>Betaproteobacteria</taxon>
        <taxon>Rhodocyclales</taxon>
        <taxon>Zoogloeaceae</taxon>
        <taxon>Zoogloea</taxon>
    </lineage>
</organism>
<accession>A0ABQ6FDY2</accession>
<reference evidence="5" key="1">
    <citation type="journal article" date="2019" name="Int. J. Syst. Evol. Microbiol.">
        <title>The Global Catalogue of Microorganisms (GCM) 10K type strain sequencing project: providing services to taxonomists for standard genome sequencing and annotation.</title>
        <authorList>
            <consortium name="The Broad Institute Genomics Platform"/>
            <consortium name="The Broad Institute Genome Sequencing Center for Infectious Disease"/>
            <person name="Wu L."/>
            <person name="Ma J."/>
        </authorList>
    </citation>
    <scope>NUCLEOTIDE SEQUENCE [LARGE SCALE GENOMIC DNA]</scope>
    <source>
        <strain evidence="5">NBRC 102407</strain>
    </source>
</reference>
<evidence type="ECO:0000256" key="2">
    <source>
        <dbReference type="ARBA" id="ARBA00023235"/>
    </source>
</evidence>
<evidence type="ECO:0000313" key="4">
    <source>
        <dbReference type="EMBL" id="GLT22801.1"/>
    </source>
</evidence>